<organism evidence="2 3">
    <name type="scientific">Duganella guangzhouensis</name>
    <dbReference type="NCBI Taxonomy" id="2666084"/>
    <lineage>
        <taxon>Bacteria</taxon>
        <taxon>Pseudomonadati</taxon>
        <taxon>Pseudomonadota</taxon>
        <taxon>Betaproteobacteria</taxon>
        <taxon>Burkholderiales</taxon>
        <taxon>Oxalobacteraceae</taxon>
        <taxon>Telluria group</taxon>
        <taxon>Duganella</taxon>
    </lineage>
</organism>
<accession>A0A6I2LB25</accession>
<proteinExistence type="predicted"/>
<sequence length="297" mass="33930">MEASQLYILKNRSFQQNVLKIGMTNKKASARAKQIYSGATGVPEPFDVLFACSVADCRVAERQVHRRLAAYRVNDSREFFRISATAARQVVFDVCSEINIDRQHERPIITVDLITVEEPELPPSDQYQEKYGEILTIPLDELSELPIGTSTLSKLQKERISTINAILREVFPECEESCYDSFSRDENPEPEIRIWEHIAKAFLKVDQINCLNVTEKKEAYTLLLARSLSPTKVVLQKQTLRYFTKEAALKIMTGYELPPKPITVRKAKSEISHIRHVNIKPLKSVIPDILAAQRRTD</sequence>
<feature type="domain" description="Bacteriophage T5 Orf172 DNA-binding" evidence="1">
    <location>
        <begin position="13"/>
        <end position="94"/>
    </location>
</feature>
<keyword evidence="3" id="KW-1185">Reference proteome</keyword>
<name>A0A6I2LB25_9BURK</name>
<protein>
    <recommendedName>
        <fullName evidence="1">Bacteriophage T5 Orf172 DNA-binding domain-containing protein</fullName>
    </recommendedName>
</protein>
<comment type="caution">
    <text evidence="2">The sequence shown here is derived from an EMBL/GenBank/DDBJ whole genome shotgun (WGS) entry which is preliminary data.</text>
</comment>
<dbReference type="Proteomes" id="UP000433309">
    <property type="component" value="Unassembled WGS sequence"/>
</dbReference>
<reference evidence="2 3" key="1">
    <citation type="submission" date="2019-11" db="EMBL/GenBank/DDBJ databases">
        <title>Novel species isolated from a subtropical stream in China.</title>
        <authorList>
            <person name="Lu H."/>
        </authorList>
    </citation>
    <scope>NUCLEOTIDE SEQUENCE [LARGE SCALE GENOMIC DNA]</scope>
    <source>
        <strain evidence="2 3">FT80W</strain>
    </source>
</reference>
<dbReference type="Pfam" id="PF10544">
    <property type="entry name" value="T5orf172"/>
    <property type="match status" value="1"/>
</dbReference>
<evidence type="ECO:0000259" key="1">
    <source>
        <dbReference type="SMART" id="SM00974"/>
    </source>
</evidence>
<dbReference type="EMBL" id="WKJK01000025">
    <property type="protein sequence ID" value="MRW94327.1"/>
    <property type="molecule type" value="Genomic_DNA"/>
</dbReference>
<dbReference type="InterPro" id="IPR018306">
    <property type="entry name" value="Phage_T5_Orf172_DNA-bd"/>
</dbReference>
<dbReference type="AlphaFoldDB" id="A0A6I2LB25"/>
<dbReference type="SMART" id="SM00974">
    <property type="entry name" value="T5orf172"/>
    <property type="match status" value="1"/>
</dbReference>
<evidence type="ECO:0000313" key="3">
    <source>
        <dbReference type="Proteomes" id="UP000433309"/>
    </source>
</evidence>
<gene>
    <name evidence="2" type="ORF">GJ699_30565</name>
</gene>
<evidence type="ECO:0000313" key="2">
    <source>
        <dbReference type="EMBL" id="MRW94327.1"/>
    </source>
</evidence>
<dbReference type="RefSeq" id="WP_154383202.1">
    <property type="nucleotide sequence ID" value="NZ_WKJK01000025.1"/>
</dbReference>